<dbReference type="Gene3D" id="3.80.10.10">
    <property type="entry name" value="Ribonuclease Inhibitor"/>
    <property type="match status" value="1"/>
</dbReference>
<keyword evidence="2" id="KW-1185">Reference proteome</keyword>
<proteinExistence type="predicted"/>
<dbReference type="Proteomes" id="UP001556367">
    <property type="component" value="Unassembled WGS sequence"/>
</dbReference>
<comment type="caution">
    <text evidence="1">The sequence shown here is derived from an EMBL/GenBank/DDBJ whole genome shotgun (WGS) entry which is preliminary data.</text>
</comment>
<evidence type="ECO:0000313" key="2">
    <source>
        <dbReference type="Proteomes" id="UP001556367"/>
    </source>
</evidence>
<organism evidence="1 2">
    <name type="scientific">Hohenbuehelia grisea</name>
    <dbReference type="NCBI Taxonomy" id="104357"/>
    <lineage>
        <taxon>Eukaryota</taxon>
        <taxon>Fungi</taxon>
        <taxon>Dikarya</taxon>
        <taxon>Basidiomycota</taxon>
        <taxon>Agaricomycotina</taxon>
        <taxon>Agaricomycetes</taxon>
        <taxon>Agaricomycetidae</taxon>
        <taxon>Agaricales</taxon>
        <taxon>Pleurotineae</taxon>
        <taxon>Pleurotaceae</taxon>
        <taxon>Hohenbuehelia</taxon>
    </lineage>
</organism>
<evidence type="ECO:0000313" key="1">
    <source>
        <dbReference type="EMBL" id="KAL0949010.1"/>
    </source>
</evidence>
<reference evidence="2" key="2">
    <citation type="submission" date="2024-06" db="EMBL/GenBank/DDBJ databases">
        <title>Multi-omics analyses provide insights into the biosynthesis of the anticancer antibiotic pleurotin in Hohenbuehelia grisea.</title>
        <authorList>
            <person name="Weaver J.A."/>
            <person name="Alberti F."/>
        </authorList>
    </citation>
    <scope>NUCLEOTIDE SEQUENCE [LARGE SCALE GENOMIC DNA]</scope>
    <source>
        <strain evidence="2">T-177</strain>
    </source>
</reference>
<gene>
    <name evidence="1" type="ORF">HGRIS_009108</name>
</gene>
<name>A0ABR3J043_9AGAR</name>
<evidence type="ECO:0008006" key="3">
    <source>
        <dbReference type="Google" id="ProtNLM"/>
    </source>
</evidence>
<dbReference type="SUPFAM" id="SSF52047">
    <property type="entry name" value="RNI-like"/>
    <property type="match status" value="1"/>
</dbReference>
<dbReference type="InterPro" id="IPR032675">
    <property type="entry name" value="LRR_dom_sf"/>
</dbReference>
<accession>A0ABR3J043</accession>
<protein>
    <recommendedName>
        <fullName evidence="3">F-box domain-containing protein</fullName>
    </recommendedName>
</protein>
<sequence>MTEDRDPTHLPFTGKKLGFSWEDAPHIDPSLHWRSQRADSIRSCAATVRKDISLIEAELNAVDDYTTALRAERARLVDFTERCKPVVSPAQLLHPELLSHICLLACSDWMEQRSSLDVARSHPWIFSRVCASWRSAAISTPRLWNTLCFFKTPGSVWSPSHTAYLTSTIISRTKNTPLTVHIRHSFTTAPCFEALKLLLGTSSRWVNATFLLKGPDWESNLSHFHLIRHKLPMLRNLSLIDVGGSGTTLRDPALYDVFWNAPQLREIQINGLHSTVFRLPWTQITSLALSSAYKENHGDPDILDVIRHLTNILDLEIRSSTIVIPSDATPIALPLLRRLRVFEEPTILDILILPSLQSLYVVVEDTLPCRMITSMVTRSSQPPLKKLSVSPLDLFDDEDIISLLRLVPQLSHLYIDAADDRPLALLTLDAANSTEVLLPCLKYIQFEDSSSIQPCIDTILDFLESRCAIGAEQADRKLKHAAFRIPCGSFSNPSRSHRLQKLTDAGLDFHEHLMFYPQDADGPEEWW</sequence>
<reference evidence="1" key="1">
    <citation type="journal article" date="2024" name="ACS Chem. Biol.">
        <title>Early Steps of the Biosynthesis of the Anticancer Antibiotic Pleurotin.</title>
        <authorList>
            <person name="Weaver J.A."/>
            <person name="Alkhder D."/>
            <person name="Prasongpholchai P."/>
            <person name="Tadesse M.D."/>
            <person name="de Los Santos E.L."/>
            <person name="Song L."/>
            <person name="Corre C."/>
            <person name="Alberti F."/>
        </authorList>
    </citation>
    <scope>NUCLEOTIDE SEQUENCE</scope>
    <source>
        <strain evidence="1">T-177</strain>
    </source>
</reference>
<dbReference type="EMBL" id="JASNQZ010000012">
    <property type="protein sequence ID" value="KAL0949009.1"/>
    <property type="molecule type" value="Genomic_DNA"/>
</dbReference>
<dbReference type="EMBL" id="JASNQZ010000012">
    <property type="protein sequence ID" value="KAL0949010.1"/>
    <property type="molecule type" value="Genomic_DNA"/>
</dbReference>